<dbReference type="Proteomes" id="UP000799755">
    <property type="component" value="Unassembled WGS sequence"/>
</dbReference>
<dbReference type="EMBL" id="MU003502">
    <property type="protein sequence ID" value="KAF2472618.1"/>
    <property type="molecule type" value="Genomic_DNA"/>
</dbReference>
<accession>A0ACB6R036</accession>
<name>A0ACB6R036_9PLEO</name>
<keyword evidence="2" id="KW-1185">Reference proteome</keyword>
<organism evidence="1 2">
    <name type="scientific">Lindgomyces ingoldianus</name>
    <dbReference type="NCBI Taxonomy" id="673940"/>
    <lineage>
        <taxon>Eukaryota</taxon>
        <taxon>Fungi</taxon>
        <taxon>Dikarya</taxon>
        <taxon>Ascomycota</taxon>
        <taxon>Pezizomycotina</taxon>
        <taxon>Dothideomycetes</taxon>
        <taxon>Pleosporomycetidae</taxon>
        <taxon>Pleosporales</taxon>
        <taxon>Lindgomycetaceae</taxon>
        <taxon>Lindgomyces</taxon>
    </lineage>
</organism>
<sequence length="172" mass="18872">MMRTLLSITLLSVGAMAQPVTYNTDFSGTGNVWVIHNMDIQTASPADKVGCLNKEGRFVSNNSQCGVFTVTGTGYGWMKSSSGGVCTFNDPTAEEGRWPRALKCTSQGQYFSDLYSVNFTNPYIFVYNGDLNPWYEATKIPGPGESVGVSRSYKYDFPANLIGLTLIWNKLS</sequence>
<gene>
    <name evidence="1" type="ORF">BDR25DRAFT_366616</name>
</gene>
<comment type="caution">
    <text evidence="1">The sequence shown here is derived from an EMBL/GenBank/DDBJ whole genome shotgun (WGS) entry which is preliminary data.</text>
</comment>
<protein>
    <submittedName>
        <fullName evidence="1">Uncharacterized protein</fullName>
    </submittedName>
</protein>
<evidence type="ECO:0000313" key="2">
    <source>
        <dbReference type="Proteomes" id="UP000799755"/>
    </source>
</evidence>
<evidence type="ECO:0000313" key="1">
    <source>
        <dbReference type="EMBL" id="KAF2472618.1"/>
    </source>
</evidence>
<reference evidence="1" key="1">
    <citation type="journal article" date="2020" name="Stud. Mycol.">
        <title>101 Dothideomycetes genomes: a test case for predicting lifestyles and emergence of pathogens.</title>
        <authorList>
            <person name="Haridas S."/>
            <person name="Albert R."/>
            <person name="Binder M."/>
            <person name="Bloem J."/>
            <person name="Labutti K."/>
            <person name="Salamov A."/>
            <person name="Andreopoulos B."/>
            <person name="Baker S."/>
            <person name="Barry K."/>
            <person name="Bills G."/>
            <person name="Bluhm B."/>
            <person name="Cannon C."/>
            <person name="Castanera R."/>
            <person name="Culley D."/>
            <person name="Daum C."/>
            <person name="Ezra D."/>
            <person name="Gonzalez J."/>
            <person name="Henrissat B."/>
            <person name="Kuo A."/>
            <person name="Liang C."/>
            <person name="Lipzen A."/>
            <person name="Lutzoni F."/>
            <person name="Magnuson J."/>
            <person name="Mondo S."/>
            <person name="Nolan M."/>
            <person name="Ohm R."/>
            <person name="Pangilinan J."/>
            <person name="Park H.-J."/>
            <person name="Ramirez L."/>
            <person name="Alfaro M."/>
            <person name="Sun H."/>
            <person name="Tritt A."/>
            <person name="Yoshinaga Y."/>
            <person name="Zwiers L.-H."/>
            <person name="Turgeon B."/>
            <person name="Goodwin S."/>
            <person name="Spatafora J."/>
            <person name="Crous P."/>
            <person name="Grigoriev I."/>
        </authorList>
    </citation>
    <scope>NUCLEOTIDE SEQUENCE</scope>
    <source>
        <strain evidence="1">ATCC 200398</strain>
    </source>
</reference>
<proteinExistence type="predicted"/>